<dbReference type="AlphaFoldDB" id="A0AAN7H424"/>
<dbReference type="EMBL" id="MU865299">
    <property type="protein sequence ID" value="KAK4230387.1"/>
    <property type="molecule type" value="Genomic_DNA"/>
</dbReference>
<keyword evidence="3" id="KW-1185">Reference proteome</keyword>
<feature type="compositionally biased region" description="Polar residues" evidence="1">
    <location>
        <begin position="135"/>
        <end position="148"/>
    </location>
</feature>
<feature type="compositionally biased region" description="Polar residues" evidence="1">
    <location>
        <begin position="159"/>
        <end position="169"/>
    </location>
</feature>
<sequence>MNLQPVPSSRRPRPLTTLGTTQQASTILLVKIQLSQRPFIMMTFIIKSSTGTEFIPLETSNDFDHPAAEQYDNGLGHPVEPDVSHYHDFNETSIGAEFIPSETSYDFDQPPTEHQKGIPDDNLQFSGDFSERGYENNQALSEDITPNKTPRDLFDSPVQRPTTEISQNDGPVLSDIEVPTTESIDSQTLETKYPRELVEDEQRSPQTPDSLSATENITTEAMESEPEDTDATPEATETELLLLPSDQELTTTAAITTSSSILSISAAETTALFSYGAVWFLVMESFKLIFRHLT</sequence>
<feature type="compositionally biased region" description="Polar residues" evidence="1">
    <location>
        <begin position="204"/>
        <end position="215"/>
    </location>
</feature>
<accession>A0AAN7H424</accession>
<proteinExistence type="predicted"/>
<feature type="compositionally biased region" description="Basic and acidic residues" evidence="1">
    <location>
        <begin position="192"/>
        <end position="203"/>
    </location>
</feature>
<evidence type="ECO:0000313" key="2">
    <source>
        <dbReference type="EMBL" id="KAK4230387.1"/>
    </source>
</evidence>
<name>A0AAN7H424_9PEZI</name>
<evidence type="ECO:0000313" key="3">
    <source>
        <dbReference type="Proteomes" id="UP001301958"/>
    </source>
</evidence>
<reference evidence="2" key="2">
    <citation type="submission" date="2023-05" db="EMBL/GenBank/DDBJ databases">
        <authorList>
            <consortium name="Lawrence Berkeley National Laboratory"/>
            <person name="Steindorff A."/>
            <person name="Hensen N."/>
            <person name="Bonometti L."/>
            <person name="Westerberg I."/>
            <person name="Brannstrom I.O."/>
            <person name="Guillou S."/>
            <person name="Cros-Aarteil S."/>
            <person name="Calhoun S."/>
            <person name="Haridas S."/>
            <person name="Kuo A."/>
            <person name="Mondo S."/>
            <person name="Pangilinan J."/>
            <person name="Riley R."/>
            <person name="Labutti K."/>
            <person name="Andreopoulos B."/>
            <person name="Lipzen A."/>
            <person name="Chen C."/>
            <person name="Yanf M."/>
            <person name="Daum C."/>
            <person name="Ng V."/>
            <person name="Clum A."/>
            <person name="Ohm R."/>
            <person name="Martin F."/>
            <person name="Silar P."/>
            <person name="Natvig D."/>
            <person name="Lalanne C."/>
            <person name="Gautier V."/>
            <person name="Ament-Velasquez S.L."/>
            <person name="Kruys A."/>
            <person name="Hutchinson M.I."/>
            <person name="Powell A.J."/>
            <person name="Barry K."/>
            <person name="Miller A.N."/>
            <person name="Grigoriev I.V."/>
            <person name="Debuchy R."/>
            <person name="Gladieux P."/>
            <person name="Thoren M.H."/>
            <person name="Johannesson H."/>
        </authorList>
    </citation>
    <scope>NUCLEOTIDE SEQUENCE</scope>
    <source>
        <strain evidence="2">CBS 990.96</strain>
    </source>
</reference>
<dbReference type="Proteomes" id="UP001301958">
    <property type="component" value="Unassembled WGS sequence"/>
</dbReference>
<feature type="region of interest" description="Disordered" evidence="1">
    <location>
        <begin position="102"/>
        <end position="215"/>
    </location>
</feature>
<feature type="compositionally biased region" description="Polar residues" evidence="1">
    <location>
        <begin position="180"/>
        <end position="190"/>
    </location>
</feature>
<protein>
    <submittedName>
        <fullName evidence="2">Uncharacterized protein</fullName>
    </submittedName>
</protein>
<evidence type="ECO:0000256" key="1">
    <source>
        <dbReference type="SAM" id="MobiDB-lite"/>
    </source>
</evidence>
<gene>
    <name evidence="2" type="ORF">QBC38DRAFT_452314</name>
</gene>
<comment type="caution">
    <text evidence="2">The sequence shown here is derived from an EMBL/GenBank/DDBJ whole genome shotgun (WGS) entry which is preliminary data.</text>
</comment>
<reference evidence="2" key="1">
    <citation type="journal article" date="2023" name="Mol. Phylogenet. Evol.">
        <title>Genome-scale phylogeny and comparative genomics of the fungal order Sordariales.</title>
        <authorList>
            <person name="Hensen N."/>
            <person name="Bonometti L."/>
            <person name="Westerberg I."/>
            <person name="Brannstrom I.O."/>
            <person name="Guillou S."/>
            <person name="Cros-Aarteil S."/>
            <person name="Calhoun S."/>
            <person name="Haridas S."/>
            <person name="Kuo A."/>
            <person name="Mondo S."/>
            <person name="Pangilinan J."/>
            <person name="Riley R."/>
            <person name="LaButti K."/>
            <person name="Andreopoulos B."/>
            <person name="Lipzen A."/>
            <person name="Chen C."/>
            <person name="Yan M."/>
            <person name="Daum C."/>
            <person name="Ng V."/>
            <person name="Clum A."/>
            <person name="Steindorff A."/>
            <person name="Ohm R.A."/>
            <person name="Martin F."/>
            <person name="Silar P."/>
            <person name="Natvig D.O."/>
            <person name="Lalanne C."/>
            <person name="Gautier V."/>
            <person name="Ament-Velasquez S.L."/>
            <person name="Kruys A."/>
            <person name="Hutchinson M.I."/>
            <person name="Powell A.J."/>
            <person name="Barry K."/>
            <person name="Miller A.N."/>
            <person name="Grigoriev I.V."/>
            <person name="Debuchy R."/>
            <person name="Gladieux P."/>
            <person name="Hiltunen Thoren M."/>
            <person name="Johannesson H."/>
        </authorList>
    </citation>
    <scope>NUCLEOTIDE SEQUENCE</scope>
    <source>
        <strain evidence="2">CBS 990.96</strain>
    </source>
</reference>
<organism evidence="2 3">
    <name type="scientific">Podospora fimiseda</name>
    <dbReference type="NCBI Taxonomy" id="252190"/>
    <lineage>
        <taxon>Eukaryota</taxon>
        <taxon>Fungi</taxon>
        <taxon>Dikarya</taxon>
        <taxon>Ascomycota</taxon>
        <taxon>Pezizomycotina</taxon>
        <taxon>Sordariomycetes</taxon>
        <taxon>Sordariomycetidae</taxon>
        <taxon>Sordariales</taxon>
        <taxon>Podosporaceae</taxon>
        <taxon>Podospora</taxon>
    </lineage>
</organism>